<evidence type="ECO:0000313" key="2">
    <source>
        <dbReference type="EMBL" id="KAF2687392.1"/>
    </source>
</evidence>
<proteinExistence type="predicted"/>
<protein>
    <submittedName>
        <fullName evidence="2">Uncharacterized protein</fullName>
    </submittedName>
</protein>
<name>A0A6G1JA38_9PLEO</name>
<sequence>MFWSRKRTPNSRRWDLGADRKRRQAAAVSGSVGQVEPVLSESNYLHHARQNKQVLRARRCTEWMAHIGFGTTRTQGLLAGAASMHSTLRPEAGGGETALSIDMLLGDEVTLQTVFIEHAYLAIRLYETPSAETTSMRSRTATDTLQTRYRSDKARKTS</sequence>
<keyword evidence="3" id="KW-1185">Reference proteome</keyword>
<feature type="compositionally biased region" description="Basic and acidic residues" evidence="1">
    <location>
        <begin position="149"/>
        <end position="158"/>
    </location>
</feature>
<evidence type="ECO:0000313" key="3">
    <source>
        <dbReference type="Proteomes" id="UP000799291"/>
    </source>
</evidence>
<feature type="region of interest" description="Disordered" evidence="1">
    <location>
        <begin position="132"/>
        <end position="158"/>
    </location>
</feature>
<feature type="compositionally biased region" description="Polar residues" evidence="1">
    <location>
        <begin position="132"/>
        <end position="148"/>
    </location>
</feature>
<dbReference type="Proteomes" id="UP000799291">
    <property type="component" value="Unassembled WGS sequence"/>
</dbReference>
<accession>A0A6G1JA38</accession>
<gene>
    <name evidence="2" type="ORF">K458DRAFT_386216</name>
</gene>
<reference evidence="2" key="1">
    <citation type="journal article" date="2020" name="Stud. Mycol.">
        <title>101 Dothideomycetes genomes: a test case for predicting lifestyles and emergence of pathogens.</title>
        <authorList>
            <person name="Haridas S."/>
            <person name="Albert R."/>
            <person name="Binder M."/>
            <person name="Bloem J."/>
            <person name="Labutti K."/>
            <person name="Salamov A."/>
            <person name="Andreopoulos B."/>
            <person name="Baker S."/>
            <person name="Barry K."/>
            <person name="Bills G."/>
            <person name="Bluhm B."/>
            <person name="Cannon C."/>
            <person name="Castanera R."/>
            <person name="Culley D."/>
            <person name="Daum C."/>
            <person name="Ezra D."/>
            <person name="Gonzalez J."/>
            <person name="Henrissat B."/>
            <person name="Kuo A."/>
            <person name="Liang C."/>
            <person name="Lipzen A."/>
            <person name="Lutzoni F."/>
            <person name="Magnuson J."/>
            <person name="Mondo S."/>
            <person name="Nolan M."/>
            <person name="Ohm R."/>
            <person name="Pangilinan J."/>
            <person name="Park H.-J."/>
            <person name="Ramirez L."/>
            <person name="Alfaro M."/>
            <person name="Sun H."/>
            <person name="Tritt A."/>
            <person name="Yoshinaga Y."/>
            <person name="Zwiers L.-H."/>
            <person name="Turgeon B."/>
            <person name="Goodwin S."/>
            <person name="Spatafora J."/>
            <person name="Crous P."/>
            <person name="Grigoriev I."/>
        </authorList>
    </citation>
    <scope>NUCLEOTIDE SEQUENCE</scope>
    <source>
        <strain evidence="2">CBS 122367</strain>
    </source>
</reference>
<dbReference type="AlphaFoldDB" id="A0A6G1JA38"/>
<evidence type="ECO:0000256" key="1">
    <source>
        <dbReference type="SAM" id="MobiDB-lite"/>
    </source>
</evidence>
<organism evidence="2 3">
    <name type="scientific">Lentithecium fluviatile CBS 122367</name>
    <dbReference type="NCBI Taxonomy" id="1168545"/>
    <lineage>
        <taxon>Eukaryota</taxon>
        <taxon>Fungi</taxon>
        <taxon>Dikarya</taxon>
        <taxon>Ascomycota</taxon>
        <taxon>Pezizomycotina</taxon>
        <taxon>Dothideomycetes</taxon>
        <taxon>Pleosporomycetidae</taxon>
        <taxon>Pleosporales</taxon>
        <taxon>Massarineae</taxon>
        <taxon>Lentitheciaceae</taxon>
        <taxon>Lentithecium</taxon>
    </lineage>
</organism>
<dbReference type="EMBL" id="MU005575">
    <property type="protein sequence ID" value="KAF2687392.1"/>
    <property type="molecule type" value="Genomic_DNA"/>
</dbReference>